<evidence type="ECO:0000313" key="5">
    <source>
        <dbReference type="Proteomes" id="UP000019678"/>
    </source>
</evidence>
<comment type="caution">
    <text evidence="4">The sequence shown here is derived from an EMBL/GenBank/DDBJ whole genome shotgun (WGS) entry which is preliminary data.</text>
</comment>
<name>A0A017TFL2_9BACT</name>
<evidence type="ECO:0000313" key="4">
    <source>
        <dbReference type="EMBL" id="EYF08024.1"/>
    </source>
</evidence>
<dbReference type="eggNOG" id="COG3628">
    <property type="taxonomic scope" value="Bacteria"/>
</dbReference>
<keyword evidence="2" id="KW-0472">Membrane</keyword>
<proteinExistence type="predicted"/>
<feature type="signal peptide" evidence="3">
    <location>
        <begin position="1"/>
        <end position="24"/>
    </location>
</feature>
<sequence>MGSRWFAPAALMLSLMMSAGAASAQSDQDKAAARSLWSQASEALSAGKYAEAIDLAGRAEALVHAPTHLLLVARAQAKLGRLVEAKETYLKVTREELAATASSAFKGAQDTAREELAAIEPRIGAVKVTLQGAGGRKVPVKIDDHEVPEALVGVYRPLDPGQHRVSAHPPGLSPVEQPLTLEDGEKKELTLVIPEAAAPSDGPAGAGREPGKGDAGGPPGGGPDTGSSKGGSALTWVGIGAGALGLAGLGVGVAFTVIGGGTQGDADDQFTACQPAGCTSSQQGEITQLDKDAASQKTIGVIGLIGGGVLLAGGVTLAVIGLGSKPKDAQQGWVMPYVTPGGGGVRGAF</sequence>
<reference evidence="4 5" key="1">
    <citation type="submission" date="2013-05" db="EMBL/GenBank/DDBJ databases">
        <title>Genome assembly of Chondromyces apiculatus DSM 436.</title>
        <authorList>
            <person name="Sharma G."/>
            <person name="Khatri I."/>
            <person name="Kaur C."/>
            <person name="Mayilraj S."/>
            <person name="Subramanian S."/>
        </authorList>
    </citation>
    <scope>NUCLEOTIDE SEQUENCE [LARGE SCALE GENOMIC DNA]</scope>
    <source>
        <strain evidence="4 5">DSM 436</strain>
    </source>
</reference>
<dbReference type="RefSeq" id="WP_231511138.1">
    <property type="nucleotide sequence ID" value="NZ_ASRX01000006.1"/>
</dbReference>
<feature type="region of interest" description="Disordered" evidence="1">
    <location>
        <begin position="195"/>
        <end position="229"/>
    </location>
</feature>
<feature type="compositionally biased region" description="Gly residues" evidence="1">
    <location>
        <begin position="213"/>
        <end position="224"/>
    </location>
</feature>
<gene>
    <name evidence="4" type="ORF">CAP_7046</name>
</gene>
<dbReference type="Proteomes" id="UP000019678">
    <property type="component" value="Unassembled WGS sequence"/>
</dbReference>
<evidence type="ECO:0000256" key="3">
    <source>
        <dbReference type="SAM" id="SignalP"/>
    </source>
</evidence>
<evidence type="ECO:0008006" key="6">
    <source>
        <dbReference type="Google" id="ProtNLM"/>
    </source>
</evidence>
<keyword evidence="5" id="KW-1185">Reference proteome</keyword>
<accession>A0A017TFL2</accession>
<dbReference type="AlphaFoldDB" id="A0A017TFL2"/>
<keyword evidence="3" id="KW-0732">Signal</keyword>
<evidence type="ECO:0000256" key="1">
    <source>
        <dbReference type="SAM" id="MobiDB-lite"/>
    </source>
</evidence>
<protein>
    <recommendedName>
        <fullName evidence="6">PEGA domain-containing protein</fullName>
    </recommendedName>
</protein>
<feature type="transmembrane region" description="Helical" evidence="2">
    <location>
        <begin position="299"/>
        <end position="322"/>
    </location>
</feature>
<evidence type="ECO:0000256" key="2">
    <source>
        <dbReference type="SAM" id="Phobius"/>
    </source>
</evidence>
<keyword evidence="2" id="KW-1133">Transmembrane helix</keyword>
<dbReference type="STRING" id="1192034.CAP_7046"/>
<keyword evidence="2" id="KW-0812">Transmembrane</keyword>
<feature type="chain" id="PRO_5001496975" description="PEGA domain-containing protein" evidence="3">
    <location>
        <begin position="25"/>
        <end position="349"/>
    </location>
</feature>
<feature type="compositionally biased region" description="Low complexity" evidence="1">
    <location>
        <begin position="195"/>
        <end position="207"/>
    </location>
</feature>
<organism evidence="4 5">
    <name type="scientific">Chondromyces apiculatus DSM 436</name>
    <dbReference type="NCBI Taxonomy" id="1192034"/>
    <lineage>
        <taxon>Bacteria</taxon>
        <taxon>Pseudomonadati</taxon>
        <taxon>Myxococcota</taxon>
        <taxon>Polyangia</taxon>
        <taxon>Polyangiales</taxon>
        <taxon>Polyangiaceae</taxon>
        <taxon>Chondromyces</taxon>
    </lineage>
</organism>
<dbReference type="EMBL" id="ASRX01000006">
    <property type="protein sequence ID" value="EYF08024.1"/>
    <property type="molecule type" value="Genomic_DNA"/>
</dbReference>